<dbReference type="SUPFAM" id="SSF56176">
    <property type="entry name" value="FAD-binding/transporter-associated domain-like"/>
    <property type="match status" value="1"/>
</dbReference>
<organism evidence="4 7">
    <name type="scientific">Teichococcus wenyumeiae</name>
    <dbReference type="NCBI Taxonomy" id="2478470"/>
    <lineage>
        <taxon>Bacteria</taxon>
        <taxon>Pseudomonadati</taxon>
        <taxon>Pseudomonadota</taxon>
        <taxon>Alphaproteobacteria</taxon>
        <taxon>Acetobacterales</taxon>
        <taxon>Roseomonadaceae</taxon>
        <taxon>Roseomonas</taxon>
    </lineage>
</organism>
<dbReference type="InterPro" id="IPR036683">
    <property type="entry name" value="CO_DH_flav_C_dom_sf"/>
</dbReference>
<gene>
    <name evidence="4" type="ORF">D6Z83_22325</name>
    <name evidence="5" type="ORF">EBE87_16915</name>
</gene>
<dbReference type="Pfam" id="PF00941">
    <property type="entry name" value="FAD_binding_5"/>
    <property type="match status" value="1"/>
</dbReference>
<evidence type="ECO:0000313" key="5">
    <source>
        <dbReference type="EMBL" id="RMI20163.1"/>
    </source>
</evidence>
<dbReference type="InterPro" id="IPR016166">
    <property type="entry name" value="FAD-bd_PCMH"/>
</dbReference>
<dbReference type="Gene3D" id="3.30.390.50">
    <property type="entry name" value="CO dehydrogenase flavoprotein, C-terminal domain"/>
    <property type="match status" value="1"/>
</dbReference>
<dbReference type="Gene3D" id="3.30.465.10">
    <property type="match status" value="2"/>
</dbReference>
<dbReference type="Proteomes" id="UP000274097">
    <property type="component" value="Unassembled WGS sequence"/>
</dbReference>
<keyword evidence="1" id="KW-0285">Flavoprotein</keyword>
<dbReference type="GO" id="GO:0016491">
    <property type="term" value="F:oxidoreductase activity"/>
    <property type="evidence" value="ECO:0007669"/>
    <property type="project" value="InterPro"/>
</dbReference>
<dbReference type="InterPro" id="IPR002346">
    <property type="entry name" value="Mopterin_DH_FAD-bd"/>
</dbReference>
<dbReference type="EMBL" id="RFLX01000013">
    <property type="protein sequence ID" value="RMI20163.1"/>
    <property type="molecule type" value="Genomic_DNA"/>
</dbReference>
<dbReference type="InterPro" id="IPR051312">
    <property type="entry name" value="Diverse_Substr_Oxidored"/>
</dbReference>
<dbReference type="Proteomes" id="UP000278036">
    <property type="component" value="Unassembled WGS sequence"/>
</dbReference>
<evidence type="ECO:0000313" key="6">
    <source>
        <dbReference type="Proteomes" id="UP000274097"/>
    </source>
</evidence>
<dbReference type="GO" id="GO:0071949">
    <property type="term" value="F:FAD binding"/>
    <property type="evidence" value="ECO:0007669"/>
    <property type="project" value="InterPro"/>
</dbReference>
<protein>
    <submittedName>
        <fullName evidence="4">Xanthine dehydrogenase family protein subunit M</fullName>
    </submittedName>
</protein>
<name>A0A3A9J7L9_9PROT</name>
<dbReference type="EMBL" id="RAQU01000200">
    <property type="protein sequence ID" value="RKK01940.1"/>
    <property type="molecule type" value="Genomic_DNA"/>
</dbReference>
<evidence type="ECO:0000256" key="1">
    <source>
        <dbReference type="ARBA" id="ARBA00022630"/>
    </source>
</evidence>
<dbReference type="InParanoid" id="A0A3A9J7L9"/>
<dbReference type="Gene3D" id="3.30.43.10">
    <property type="entry name" value="Uridine Diphospho-n-acetylenolpyruvylglucosamine Reductase, domain 2"/>
    <property type="match status" value="1"/>
</dbReference>
<dbReference type="PANTHER" id="PTHR42659:SF1">
    <property type="entry name" value="OXIDOREDUCTASE"/>
    <property type="match status" value="1"/>
</dbReference>
<dbReference type="SMART" id="SM01092">
    <property type="entry name" value="CO_deh_flav_C"/>
    <property type="match status" value="1"/>
</dbReference>
<dbReference type="PANTHER" id="PTHR42659">
    <property type="entry name" value="XANTHINE DEHYDROGENASE SUBUNIT C-RELATED"/>
    <property type="match status" value="1"/>
</dbReference>
<evidence type="ECO:0000313" key="4">
    <source>
        <dbReference type="EMBL" id="RKK01940.1"/>
    </source>
</evidence>
<dbReference type="Pfam" id="PF03450">
    <property type="entry name" value="CO_deh_flav_C"/>
    <property type="match status" value="1"/>
</dbReference>
<dbReference type="OrthoDB" id="9814706at2"/>
<evidence type="ECO:0000313" key="7">
    <source>
        <dbReference type="Proteomes" id="UP000278036"/>
    </source>
</evidence>
<dbReference type="InterPro" id="IPR005107">
    <property type="entry name" value="CO_DH_flav_C"/>
</dbReference>
<sequence length="337" mass="36330">MERFSYHRPSGLDEAVRAVGPHGKFIAGGTNLVDLMKYDVERPNRLVDVARIPGLDRIEPLPDGGLRIGALVSNSALAYDERVQRDYPLLSRAILSGASPQLRNAATTGGNLLQRTRCYYFYDAGTPCNKREPGTGCPARTGRNRIHAILGTSEHCIATHPSDMCVALAALEAVVRVSGPGGERAIPMAEFHRLPGDRPEIDTTLAPDEIVTAVDLPAPRFPRHFTYLKLRDRLSYAFALVSVAVGLEMEGETVRDARIALGGVAHKPWRVPAAEALLRGRTAGKEAFGEAAAALLQGARGFGDNDFKIELARRAINRALAQAAAGKPQSVADKRIA</sequence>
<dbReference type="PROSITE" id="PS51387">
    <property type="entry name" value="FAD_PCMH"/>
    <property type="match status" value="1"/>
</dbReference>
<dbReference type="InterPro" id="IPR016169">
    <property type="entry name" value="FAD-bd_PCMH_sub2"/>
</dbReference>
<keyword evidence="6" id="KW-1185">Reference proteome</keyword>
<proteinExistence type="predicted"/>
<evidence type="ECO:0000259" key="3">
    <source>
        <dbReference type="PROSITE" id="PS51387"/>
    </source>
</evidence>
<dbReference type="InterPro" id="IPR036318">
    <property type="entry name" value="FAD-bd_PCMH-like_sf"/>
</dbReference>
<evidence type="ECO:0000256" key="2">
    <source>
        <dbReference type="ARBA" id="ARBA00022827"/>
    </source>
</evidence>
<comment type="caution">
    <text evidence="4">The sequence shown here is derived from an EMBL/GenBank/DDBJ whole genome shotgun (WGS) entry which is preliminary data.</text>
</comment>
<dbReference type="RefSeq" id="WP_120640413.1">
    <property type="nucleotide sequence ID" value="NZ_RAQU01000200.1"/>
</dbReference>
<keyword evidence="2" id="KW-0274">FAD</keyword>
<dbReference type="InterPro" id="IPR016167">
    <property type="entry name" value="FAD-bd_PCMH_sub1"/>
</dbReference>
<dbReference type="SUPFAM" id="SSF55447">
    <property type="entry name" value="CO dehydrogenase flavoprotein C-terminal domain-like"/>
    <property type="match status" value="1"/>
</dbReference>
<reference evidence="4 7" key="1">
    <citation type="submission" date="2018-09" db="EMBL/GenBank/DDBJ databases">
        <title>Roseomonas sp. nov., isolated from feces of Tibetan antelopes in the Qinghai-Tibet plateau, China.</title>
        <authorList>
            <person name="Tian Z."/>
        </authorList>
    </citation>
    <scope>NUCLEOTIDE SEQUENCE [LARGE SCALE GENOMIC DNA]</scope>
    <source>
        <strain evidence="5 6">Z23</strain>
        <strain evidence="4 7">Z24</strain>
    </source>
</reference>
<feature type="domain" description="FAD-binding PCMH-type" evidence="3">
    <location>
        <begin position="1"/>
        <end position="221"/>
    </location>
</feature>
<dbReference type="AlphaFoldDB" id="A0A3A9J7L9"/>
<accession>A0A3A9J7L9</accession>